<organism evidence="3 4">
    <name type="scientific">Planosporangium flavigriseum</name>
    <dbReference type="NCBI Taxonomy" id="373681"/>
    <lineage>
        <taxon>Bacteria</taxon>
        <taxon>Bacillati</taxon>
        <taxon>Actinomycetota</taxon>
        <taxon>Actinomycetes</taxon>
        <taxon>Micromonosporales</taxon>
        <taxon>Micromonosporaceae</taxon>
        <taxon>Planosporangium</taxon>
    </lineage>
</organism>
<name>A0A8J3PP76_9ACTN</name>
<sequence>MLVRIPAGTVLLEEVAFRSVLYGLLRNRYGRFCATTLSSSLFGLWHVLPSRELPRLNPAADSRRAIVVPAAVVATAVAGVVLCGVRRHSGSLLAPAALHWAVNAGGFLTAFLAPSSTISTRMGSWPTERRWAPP</sequence>
<keyword evidence="4" id="KW-1185">Reference proteome</keyword>
<reference evidence="3" key="1">
    <citation type="submission" date="2021-01" db="EMBL/GenBank/DDBJ databases">
        <title>Whole genome shotgun sequence of Planosporangium flavigriseum NBRC 105377.</title>
        <authorList>
            <person name="Komaki H."/>
            <person name="Tamura T."/>
        </authorList>
    </citation>
    <scope>NUCLEOTIDE SEQUENCE</scope>
    <source>
        <strain evidence="3">NBRC 105377</strain>
    </source>
</reference>
<feature type="domain" description="CAAX prenyl protease 2/Lysostaphin resistance protein A-like" evidence="2">
    <location>
        <begin position="3"/>
        <end position="104"/>
    </location>
</feature>
<evidence type="ECO:0000313" key="4">
    <source>
        <dbReference type="Proteomes" id="UP000653674"/>
    </source>
</evidence>
<dbReference type="GO" id="GO:0004175">
    <property type="term" value="F:endopeptidase activity"/>
    <property type="evidence" value="ECO:0007669"/>
    <property type="project" value="UniProtKB-ARBA"/>
</dbReference>
<dbReference type="EMBL" id="BONU01000044">
    <property type="protein sequence ID" value="GIG76099.1"/>
    <property type="molecule type" value="Genomic_DNA"/>
</dbReference>
<comment type="caution">
    <text evidence="3">The sequence shown here is derived from an EMBL/GenBank/DDBJ whole genome shotgun (WGS) entry which is preliminary data.</text>
</comment>
<evidence type="ECO:0000256" key="1">
    <source>
        <dbReference type="SAM" id="Phobius"/>
    </source>
</evidence>
<proteinExistence type="predicted"/>
<feature type="transmembrane region" description="Helical" evidence="1">
    <location>
        <begin position="92"/>
        <end position="113"/>
    </location>
</feature>
<feature type="transmembrane region" description="Helical" evidence="1">
    <location>
        <begin position="66"/>
        <end position="85"/>
    </location>
</feature>
<keyword evidence="1" id="KW-0472">Membrane</keyword>
<keyword evidence="1" id="KW-1133">Transmembrane helix</keyword>
<dbReference type="RefSeq" id="WP_205861434.1">
    <property type="nucleotide sequence ID" value="NZ_BAAAQJ010000030.1"/>
</dbReference>
<feature type="transmembrane region" description="Helical" evidence="1">
    <location>
        <begin position="29"/>
        <end position="46"/>
    </location>
</feature>
<dbReference type="GO" id="GO:0080120">
    <property type="term" value="P:CAAX-box protein maturation"/>
    <property type="evidence" value="ECO:0007669"/>
    <property type="project" value="UniProtKB-ARBA"/>
</dbReference>
<keyword evidence="1" id="KW-0812">Transmembrane</keyword>
<dbReference type="Proteomes" id="UP000653674">
    <property type="component" value="Unassembled WGS sequence"/>
</dbReference>
<dbReference type="AlphaFoldDB" id="A0A8J3PP76"/>
<evidence type="ECO:0000259" key="2">
    <source>
        <dbReference type="Pfam" id="PF02517"/>
    </source>
</evidence>
<dbReference type="Pfam" id="PF02517">
    <property type="entry name" value="Rce1-like"/>
    <property type="match status" value="1"/>
</dbReference>
<evidence type="ECO:0000313" key="3">
    <source>
        <dbReference type="EMBL" id="GIG76099.1"/>
    </source>
</evidence>
<protein>
    <recommendedName>
        <fullName evidence="2">CAAX prenyl protease 2/Lysostaphin resistance protein A-like domain-containing protein</fullName>
    </recommendedName>
</protein>
<gene>
    <name evidence="3" type="ORF">Pfl04_45030</name>
</gene>
<dbReference type="InterPro" id="IPR003675">
    <property type="entry name" value="Rce1/LyrA-like_dom"/>
</dbReference>
<accession>A0A8J3PP76</accession>